<gene>
    <name evidence="1" type="ORF">WISP_138534</name>
</gene>
<organism evidence="1 2">
    <name type="scientific">Willisornis vidua</name>
    <name type="common">Xingu scale-backed antbird</name>
    <dbReference type="NCBI Taxonomy" id="1566151"/>
    <lineage>
        <taxon>Eukaryota</taxon>
        <taxon>Metazoa</taxon>
        <taxon>Chordata</taxon>
        <taxon>Craniata</taxon>
        <taxon>Vertebrata</taxon>
        <taxon>Euteleostomi</taxon>
        <taxon>Archelosauria</taxon>
        <taxon>Archosauria</taxon>
        <taxon>Dinosauria</taxon>
        <taxon>Saurischia</taxon>
        <taxon>Theropoda</taxon>
        <taxon>Coelurosauria</taxon>
        <taxon>Aves</taxon>
        <taxon>Neognathae</taxon>
        <taxon>Neoaves</taxon>
        <taxon>Telluraves</taxon>
        <taxon>Australaves</taxon>
        <taxon>Passeriformes</taxon>
        <taxon>Thamnophilidae</taxon>
        <taxon>Willisornis</taxon>
    </lineage>
</organism>
<keyword evidence="2" id="KW-1185">Reference proteome</keyword>
<evidence type="ECO:0000313" key="1">
    <source>
        <dbReference type="EMBL" id="KAJ7405763.1"/>
    </source>
</evidence>
<sequence length="249" mass="27940">MPLSSRMDLPLAKANPIGNNSKTSVMTNLRRTKKVVEEILVKLAAIILERSLDFVNEDLGRALPTLAASVLVAKANTGQADILPSETVACLSPCLRSTGQSYKVHKTPASTILLEIKERTLFSFSSFNLLLVKYMPFRILLEKLDSHSMNGCSLCWEENWLYGWAQRVVVKGTKFGWWLVTSDVPQGSCKNRYEFSSVFGLVLFIIFINDLDEGIECILSKFADDTKLGRSFDLLEDKKALQRDLARLE</sequence>
<evidence type="ECO:0008006" key="3">
    <source>
        <dbReference type="Google" id="ProtNLM"/>
    </source>
</evidence>
<protein>
    <recommendedName>
        <fullName evidence="3">Reverse transcriptase domain-containing protein</fullName>
    </recommendedName>
</protein>
<name>A0ABQ9CT94_9PASS</name>
<dbReference type="Proteomes" id="UP001145742">
    <property type="component" value="Unassembled WGS sequence"/>
</dbReference>
<dbReference type="PANTHER" id="PTHR33332">
    <property type="entry name" value="REVERSE TRANSCRIPTASE DOMAIN-CONTAINING PROTEIN"/>
    <property type="match status" value="1"/>
</dbReference>
<proteinExistence type="predicted"/>
<comment type="caution">
    <text evidence="1">The sequence shown here is derived from an EMBL/GenBank/DDBJ whole genome shotgun (WGS) entry which is preliminary data.</text>
</comment>
<reference evidence="1" key="1">
    <citation type="submission" date="2019-10" db="EMBL/GenBank/DDBJ databases">
        <authorList>
            <person name="Soares A.E.R."/>
            <person name="Aleixo A."/>
            <person name="Schneider P."/>
            <person name="Miyaki C.Y."/>
            <person name="Schneider M.P."/>
            <person name="Mello C."/>
            <person name="Vasconcelos A.T.R."/>
        </authorList>
    </citation>
    <scope>NUCLEOTIDE SEQUENCE</scope>
    <source>
        <tissue evidence="1">Muscle</tissue>
    </source>
</reference>
<evidence type="ECO:0000313" key="2">
    <source>
        <dbReference type="Proteomes" id="UP001145742"/>
    </source>
</evidence>
<accession>A0ABQ9CT94</accession>
<dbReference type="EMBL" id="WHWB01034693">
    <property type="protein sequence ID" value="KAJ7405763.1"/>
    <property type="molecule type" value="Genomic_DNA"/>
</dbReference>